<accession>A0A101J767</accession>
<keyword evidence="2" id="KW-1185">Reference proteome</keyword>
<reference evidence="1 2" key="1">
    <citation type="submission" date="2015-10" db="EMBL/GenBank/DDBJ databases">
        <authorList>
            <person name="Gilbert D.G."/>
        </authorList>
    </citation>
    <scope>NUCLEOTIDE SEQUENCE [LARGE SCALE GENOMIC DNA]</scope>
    <source>
        <strain evidence="1 2">NRRL B-16712</strain>
    </source>
</reference>
<name>A0A101J767_9ACTN</name>
<organism evidence="1 2">
    <name type="scientific">Actinoplanes awajinensis subsp. mycoplanecinus</name>
    <dbReference type="NCBI Taxonomy" id="135947"/>
    <lineage>
        <taxon>Bacteria</taxon>
        <taxon>Bacillati</taxon>
        <taxon>Actinomycetota</taxon>
        <taxon>Actinomycetes</taxon>
        <taxon>Micromonosporales</taxon>
        <taxon>Micromonosporaceae</taxon>
        <taxon>Actinoplanes</taxon>
    </lineage>
</organism>
<evidence type="ECO:0000313" key="1">
    <source>
        <dbReference type="EMBL" id="KUL21493.1"/>
    </source>
</evidence>
<protein>
    <submittedName>
        <fullName evidence="1">Uncharacterized protein</fullName>
    </submittedName>
</protein>
<dbReference type="Proteomes" id="UP000053244">
    <property type="component" value="Unassembled WGS sequence"/>
</dbReference>
<sequence>MRVDLTADRSVTVAAGDTTLFRYAYGAPQPHLTGGLLPSPVSWSPPQDSPGHARHVTLTELSATATTATIAHHLQWPAVDEWRSLTASGAGRDTWLLLLENTVTNATGQPLPLDGPALSLPALTAPPAGRAEWRAAHSATATVVVVDDNANLQHPPRWSAGFGPAPLEGVSLGAERTAAFRYAVLIAPPGHHAPTLAGLGRDALAGPLLPAPRGHHCHADLTSRRQPYRRRTRVLTRQCETRTTPPSP</sequence>
<dbReference type="EMBL" id="LLZH01000352">
    <property type="protein sequence ID" value="KUL21493.1"/>
    <property type="molecule type" value="Genomic_DNA"/>
</dbReference>
<proteinExistence type="predicted"/>
<dbReference type="OrthoDB" id="242375at2"/>
<gene>
    <name evidence="1" type="ORF">ADL15_50495</name>
</gene>
<dbReference type="AlphaFoldDB" id="A0A101J767"/>
<comment type="caution">
    <text evidence="1">The sequence shown here is derived from an EMBL/GenBank/DDBJ whole genome shotgun (WGS) entry which is preliminary data.</text>
</comment>
<evidence type="ECO:0000313" key="2">
    <source>
        <dbReference type="Proteomes" id="UP000053244"/>
    </source>
</evidence>